<protein>
    <recommendedName>
        <fullName evidence="6">Sec39 domain-containing protein</fullName>
    </recommendedName>
</protein>
<evidence type="ECO:0000256" key="1">
    <source>
        <dbReference type="ARBA" id="ARBA00004240"/>
    </source>
</evidence>
<evidence type="ECO:0000256" key="4">
    <source>
        <dbReference type="ARBA" id="ARBA00022927"/>
    </source>
</evidence>
<feature type="region of interest" description="Disordered" evidence="5">
    <location>
        <begin position="875"/>
        <end position="900"/>
    </location>
</feature>
<keyword evidence="3" id="KW-0256">Endoplasmic reticulum</keyword>
<comment type="caution">
    <text evidence="7">The sequence shown here is derived from an EMBL/GenBank/DDBJ whole genome shotgun (WGS) entry which is preliminary data.</text>
</comment>
<sequence>MAKKVPSRSNIILLTTKYATQADIPALRSLISQYKINKELLLRILLSYLPESLESSYYTSLLEYLVSSQNSPSPEIFVDSTTLDEICEEDDERLVKKLHILPLTWPRTPCDLATDSFSTFLIHRSLRIDEGTGLIIEIPALLDPFIEQYPYIKKWMVSTVLPLLRLTYEYYPDDVDYISIKKFEGLENKAAIAYLLSKTGKNRSVDSSPYIGRDLRGLIGPWLCRDSSQNRLTSYQPQSSSYESLCKTHSISPIHTPWEETFLWIFGQTEASWITAVDAIEGWDGPEDYDFGSYNVEYSLKEDERFFLKRRYIRTAMAIAYAITEESKFALTGVHRVLVRIISLMGMDTIPSLESSCTDLIPVKQLDSNIISQFSVIHLKTLMNDGNPVIEPTDASIKFLHASLVSAALCDRLGCSINIKYAAILALQKDEYLQNILFNKVMVLLKNKSKDGDEFFTTVRKELLWLRSWGVKQLSNERGLKSGIGIFGQLSEEFIETEFLKVLLFNARYNLAQSLYETSKYQLLPRETFCEVVLTVALSRYDSATNANISRGALKKCNDILRAFSKTLSQSLQYQKLQKLLQLTCEIEPYRLVLKKGEPFKPASLRVHEDPVIILGKMLEQNPQSYKKIVEFIELAKKMVQAGLIKNKKDCQLDGSVSCNEELVVAKSRVIAMCIDAALVEDDFETAYFYVKNYLKKTTSVAHAQDLENEGNIQIDFSIDDVKNWLWRAALQAGKYRRNSEAAHVNIVSDVSSRNREISHLEKRMDCISQALELAPKETLQEILNVYRRCEEELDSLFKQSIEEEEWASRTSDQKIPGGFVSTPSKKDTFTNSSQAKTEEPISLFDLSRAGMMRAQSGLSSLSILKSIPKNNTSITSVKQSESSYESDESGTEISTEQKRVRKRDQLKNVAVGGLATGVGWLIGAPLPRENLNDD</sequence>
<feature type="compositionally biased region" description="Polar residues" evidence="5">
    <location>
        <begin position="875"/>
        <end position="884"/>
    </location>
</feature>
<dbReference type="GO" id="GO:0006890">
    <property type="term" value="P:retrograde vesicle-mediated transport, Golgi to endoplasmic reticulum"/>
    <property type="evidence" value="ECO:0007669"/>
    <property type="project" value="InterPro"/>
</dbReference>
<comment type="subcellular location">
    <subcellularLocation>
        <location evidence="1">Endoplasmic reticulum</location>
    </subcellularLocation>
</comment>
<evidence type="ECO:0000256" key="3">
    <source>
        <dbReference type="ARBA" id="ARBA00022824"/>
    </source>
</evidence>
<keyword evidence="2" id="KW-0813">Transport</keyword>
<name>A0A2S4PWR5_9PEZI</name>
<reference evidence="7 8" key="1">
    <citation type="submission" date="2017-10" db="EMBL/GenBank/DDBJ databases">
        <title>Development of genomic resources for the powdery mildew, Erysiphe pulchra.</title>
        <authorList>
            <person name="Wadl P.A."/>
            <person name="Mack B.M."/>
            <person name="Moore G."/>
            <person name="Beltz S.B."/>
        </authorList>
    </citation>
    <scope>NUCLEOTIDE SEQUENCE [LARGE SCALE GENOMIC DNA]</scope>
    <source>
        <strain evidence="7">Cflorida</strain>
    </source>
</reference>
<evidence type="ECO:0000259" key="6">
    <source>
        <dbReference type="Pfam" id="PF08314"/>
    </source>
</evidence>
<dbReference type="Proteomes" id="UP000237438">
    <property type="component" value="Unassembled WGS sequence"/>
</dbReference>
<dbReference type="OrthoDB" id="3434013at2759"/>
<dbReference type="AlphaFoldDB" id="A0A2S4PWR5"/>
<dbReference type="PANTHER" id="PTHR40787:SF3">
    <property type="entry name" value="PROTEIN TRANSPORT PROTEIN SEC39"/>
    <property type="match status" value="1"/>
</dbReference>
<dbReference type="EMBL" id="PEDP01000326">
    <property type="protein sequence ID" value="POS86465.1"/>
    <property type="molecule type" value="Genomic_DNA"/>
</dbReference>
<organism evidence="7 8">
    <name type="scientific">Erysiphe pulchra</name>
    <dbReference type="NCBI Taxonomy" id="225359"/>
    <lineage>
        <taxon>Eukaryota</taxon>
        <taxon>Fungi</taxon>
        <taxon>Dikarya</taxon>
        <taxon>Ascomycota</taxon>
        <taxon>Pezizomycotina</taxon>
        <taxon>Leotiomycetes</taxon>
        <taxon>Erysiphales</taxon>
        <taxon>Erysiphaceae</taxon>
        <taxon>Erysiphe</taxon>
    </lineage>
</organism>
<gene>
    <name evidence="7" type="ORF">EPUL_001322</name>
</gene>
<dbReference type="Pfam" id="PF08314">
    <property type="entry name" value="Sec39"/>
    <property type="match status" value="1"/>
</dbReference>
<feature type="region of interest" description="Disordered" evidence="5">
    <location>
        <begin position="809"/>
        <end position="838"/>
    </location>
</feature>
<proteinExistence type="predicted"/>
<dbReference type="PANTHER" id="PTHR40787">
    <property type="entry name" value="SECRETED PROTEIN"/>
    <property type="match status" value="1"/>
</dbReference>
<keyword evidence="8" id="KW-1185">Reference proteome</keyword>
<evidence type="ECO:0000313" key="8">
    <source>
        <dbReference type="Proteomes" id="UP000237438"/>
    </source>
</evidence>
<accession>A0A2S4PWR5</accession>
<dbReference type="GO" id="GO:0005783">
    <property type="term" value="C:endoplasmic reticulum"/>
    <property type="evidence" value="ECO:0007669"/>
    <property type="project" value="UniProtKB-SubCell"/>
</dbReference>
<feature type="domain" description="Sec39" evidence="6">
    <location>
        <begin position="12"/>
        <end position="806"/>
    </location>
</feature>
<evidence type="ECO:0000313" key="7">
    <source>
        <dbReference type="EMBL" id="POS86465.1"/>
    </source>
</evidence>
<dbReference type="GO" id="GO:0015031">
    <property type="term" value="P:protein transport"/>
    <property type="evidence" value="ECO:0007669"/>
    <property type="project" value="UniProtKB-KW"/>
</dbReference>
<dbReference type="STRING" id="225359.A0A2S4PWR5"/>
<evidence type="ECO:0000256" key="2">
    <source>
        <dbReference type="ARBA" id="ARBA00022448"/>
    </source>
</evidence>
<dbReference type="InterPro" id="IPR013244">
    <property type="entry name" value="Sec39_domain"/>
</dbReference>
<keyword evidence="4" id="KW-0653">Protein transport</keyword>
<evidence type="ECO:0000256" key="5">
    <source>
        <dbReference type="SAM" id="MobiDB-lite"/>
    </source>
</evidence>